<dbReference type="HOGENOM" id="CLU_2210347_0_0_1"/>
<keyword evidence="4" id="KW-1185">Reference proteome</keyword>
<feature type="compositionally biased region" description="Pro residues" evidence="1">
    <location>
        <begin position="55"/>
        <end position="73"/>
    </location>
</feature>
<evidence type="ECO:0000256" key="1">
    <source>
        <dbReference type="SAM" id="MobiDB-lite"/>
    </source>
</evidence>
<organism evidence="3 4">
    <name type="scientific">Collybiopsis luxurians FD-317 M1</name>
    <dbReference type="NCBI Taxonomy" id="944289"/>
    <lineage>
        <taxon>Eukaryota</taxon>
        <taxon>Fungi</taxon>
        <taxon>Dikarya</taxon>
        <taxon>Basidiomycota</taxon>
        <taxon>Agaricomycotina</taxon>
        <taxon>Agaricomycetes</taxon>
        <taxon>Agaricomycetidae</taxon>
        <taxon>Agaricales</taxon>
        <taxon>Marasmiineae</taxon>
        <taxon>Omphalotaceae</taxon>
        <taxon>Collybiopsis</taxon>
        <taxon>Collybiopsis luxurians</taxon>
    </lineage>
</organism>
<reference evidence="3 4" key="1">
    <citation type="submission" date="2014-04" db="EMBL/GenBank/DDBJ databases">
        <title>Evolutionary Origins and Diversification of the Mycorrhizal Mutualists.</title>
        <authorList>
            <consortium name="DOE Joint Genome Institute"/>
            <consortium name="Mycorrhizal Genomics Consortium"/>
            <person name="Kohler A."/>
            <person name="Kuo A."/>
            <person name="Nagy L.G."/>
            <person name="Floudas D."/>
            <person name="Copeland A."/>
            <person name="Barry K.W."/>
            <person name="Cichocki N."/>
            <person name="Veneault-Fourrey C."/>
            <person name="LaButti K."/>
            <person name="Lindquist E.A."/>
            <person name="Lipzen A."/>
            <person name="Lundell T."/>
            <person name="Morin E."/>
            <person name="Murat C."/>
            <person name="Riley R."/>
            <person name="Ohm R."/>
            <person name="Sun H."/>
            <person name="Tunlid A."/>
            <person name="Henrissat B."/>
            <person name="Grigoriev I.V."/>
            <person name="Hibbett D.S."/>
            <person name="Martin F."/>
        </authorList>
    </citation>
    <scope>NUCLEOTIDE SEQUENCE [LARGE SCALE GENOMIC DNA]</scope>
    <source>
        <strain evidence="3 4">FD-317 M1</strain>
    </source>
</reference>
<keyword evidence="2" id="KW-0732">Signal</keyword>
<sequence>MRHFHFLALAIVLFFSVVTALPLREALPEVQEAASDVQADPPSWKRLETLSIPSLPIPTPTPSLPVPSLPIPSPEEGAPTAVSHANSPSWMRSNTDASPPSWKREAV</sequence>
<dbReference type="AlphaFoldDB" id="A0A0D0CNQ1"/>
<protein>
    <submittedName>
        <fullName evidence="3">Uncharacterized protein</fullName>
    </submittedName>
</protein>
<name>A0A0D0CNQ1_9AGAR</name>
<accession>A0A0D0CNQ1</accession>
<proteinExistence type="predicted"/>
<dbReference type="Proteomes" id="UP000053593">
    <property type="component" value="Unassembled WGS sequence"/>
</dbReference>
<evidence type="ECO:0000313" key="4">
    <source>
        <dbReference type="Proteomes" id="UP000053593"/>
    </source>
</evidence>
<gene>
    <name evidence="3" type="ORF">GYMLUDRAFT_261397</name>
</gene>
<feature type="chain" id="PRO_5002220435" evidence="2">
    <location>
        <begin position="21"/>
        <end position="107"/>
    </location>
</feature>
<feature type="signal peptide" evidence="2">
    <location>
        <begin position="1"/>
        <end position="20"/>
    </location>
</feature>
<dbReference type="EMBL" id="KN834775">
    <property type="protein sequence ID" value="KIK60402.1"/>
    <property type="molecule type" value="Genomic_DNA"/>
</dbReference>
<feature type="compositionally biased region" description="Polar residues" evidence="1">
    <location>
        <begin position="83"/>
        <end position="98"/>
    </location>
</feature>
<feature type="region of interest" description="Disordered" evidence="1">
    <location>
        <begin position="54"/>
        <end position="107"/>
    </location>
</feature>
<evidence type="ECO:0000313" key="3">
    <source>
        <dbReference type="EMBL" id="KIK60402.1"/>
    </source>
</evidence>
<evidence type="ECO:0000256" key="2">
    <source>
        <dbReference type="SAM" id="SignalP"/>
    </source>
</evidence>